<evidence type="ECO:0000313" key="2">
    <source>
        <dbReference type="Proteomes" id="UP000322225"/>
    </source>
</evidence>
<accession>A0A5M6BZ00</accession>
<gene>
    <name evidence="1" type="ORF">CI109_102131</name>
</gene>
<proteinExistence type="predicted"/>
<dbReference type="OrthoDB" id="2565285at2759"/>
<protein>
    <submittedName>
        <fullName evidence="1">Uncharacterized protein</fullName>
    </submittedName>
</protein>
<reference evidence="1" key="1">
    <citation type="submission" date="2017-08" db="EMBL/GenBank/DDBJ databases">
        <authorList>
            <person name="Cuomo C."/>
            <person name="Billmyre B."/>
            <person name="Heitman J."/>
        </authorList>
    </citation>
    <scope>NUCLEOTIDE SEQUENCE</scope>
    <source>
        <strain evidence="1">CBS 12478</strain>
    </source>
</reference>
<dbReference type="KEGG" id="ksn:43589007"/>
<dbReference type="EMBL" id="CP144054">
    <property type="protein sequence ID" value="WWD17690.1"/>
    <property type="molecule type" value="Genomic_DNA"/>
</dbReference>
<keyword evidence="2" id="KW-1185">Reference proteome</keyword>
<evidence type="ECO:0000313" key="1">
    <source>
        <dbReference type="EMBL" id="WWD17690.1"/>
    </source>
</evidence>
<dbReference type="RefSeq" id="XP_031860982.1">
    <property type="nucleotide sequence ID" value="XM_032004867.1"/>
</dbReference>
<dbReference type="GeneID" id="43589007"/>
<organism evidence="1 2">
    <name type="scientific">Kwoniella shandongensis</name>
    <dbReference type="NCBI Taxonomy" id="1734106"/>
    <lineage>
        <taxon>Eukaryota</taxon>
        <taxon>Fungi</taxon>
        <taxon>Dikarya</taxon>
        <taxon>Basidiomycota</taxon>
        <taxon>Agaricomycotina</taxon>
        <taxon>Tremellomycetes</taxon>
        <taxon>Tremellales</taxon>
        <taxon>Cryptococcaceae</taxon>
        <taxon>Kwoniella</taxon>
    </lineage>
</organism>
<reference evidence="1" key="2">
    <citation type="submission" date="2024-01" db="EMBL/GenBank/DDBJ databases">
        <title>Comparative genomics of Cryptococcus and Kwoniella reveals pathogenesis evolution and contrasting modes of karyotype evolution via chromosome fusion or intercentromeric recombination.</title>
        <authorList>
            <person name="Coelho M.A."/>
            <person name="David-Palma M."/>
            <person name="Shea T."/>
            <person name="Bowers K."/>
            <person name="McGinley-Smith S."/>
            <person name="Mohammad A.W."/>
            <person name="Gnirke A."/>
            <person name="Yurkov A.M."/>
            <person name="Nowrousian M."/>
            <person name="Sun S."/>
            <person name="Cuomo C.A."/>
            <person name="Heitman J."/>
        </authorList>
    </citation>
    <scope>NUCLEOTIDE SEQUENCE</scope>
    <source>
        <strain evidence="1">CBS 12478</strain>
    </source>
</reference>
<sequence length="178" mass="19506">MIAAHQPISPLVVDTGRISYPSSPRFSHSPESGSGCGSSSNCSPEQTISCQPCLLEAVTFDQVVAALEKCDPSYSPSFYCALEIVKRYTRSKIAKGKKNYFVMKGGKLESLEAKFAHLGYQDVFYLTRLQLCLPPSHRSLPCPTPPVLQVLKKAKYPLGDMSACVAAAEKKLGKSWWK</sequence>
<dbReference type="Proteomes" id="UP000322225">
    <property type="component" value="Chromosome 4"/>
</dbReference>
<dbReference type="AlphaFoldDB" id="A0A5M6BZ00"/>
<name>A0A5M6BZ00_9TREE</name>